<accession>A0ABS5RH72</accession>
<organism evidence="2 3">
    <name type="scientific">Mycolicibacter acidiphilus</name>
    <dbReference type="NCBI Taxonomy" id="2835306"/>
    <lineage>
        <taxon>Bacteria</taxon>
        <taxon>Bacillati</taxon>
        <taxon>Actinomycetota</taxon>
        <taxon>Actinomycetes</taxon>
        <taxon>Mycobacteriales</taxon>
        <taxon>Mycobacteriaceae</taxon>
        <taxon>Mycolicibacter</taxon>
    </lineage>
</organism>
<reference evidence="2 3" key="1">
    <citation type="submission" date="2021-05" db="EMBL/GenBank/DDBJ databases">
        <title>Mycobacterium acidophilum sp. nov., an extremely acid-tolerant member of the genus Mycobacterium.</title>
        <authorList>
            <person name="Xia J."/>
        </authorList>
    </citation>
    <scope>NUCLEOTIDE SEQUENCE [LARGE SCALE GENOMIC DNA]</scope>
    <source>
        <strain evidence="2 3">M1</strain>
    </source>
</reference>
<proteinExistence type="predicted"/>
<keyword evidence="1" id="KW-0175">Coiled coil</keyword>
<evidence type="ECO:0000256" key="1">
    <source>
        <dbReference type="SAM" id="Coils"/>
    </source>
</evidence>
<feature type="coiled-coil region" evidence="1">
    <location>
        <begin position="153"/>
        <end position="180"/>
    </location>
</feature>
<evidence type="ECO:0000313" key="2">
    <source>
        <dbReference type="EMBL" id="MBS9533653.1"/>
    </source>
</evidence>
<keyword evidence="3" id="KW-1185">Reference proteome</keyword>
<dbReference type="RefSeq" id="WP_214092530.1">
    <property type="nucleotide sequence ID" value="NZ_JAHCLR010000013.1"/>
</dbReference>
<comment type="caution">
    <text evidence="2">The sequence shown here is derived from an EMBL/GenBank/DDBJ whole genome shotgun (WGS) entry which is preliminary data.</text>
</comment>
<sequence length="187" mass="21349">MSALHAMLRFLETQRRQDEREVGHRPTGAAVCEVMDWLIAEVKPVADRTPVNATPTLSYLQNHAGEAAATLGFVGEALEELAGLWQSSEDSIHARRQPFIALIRRIESERYRVDTETFTTVTDGLDWSTAETTTDPAVRVQLDAERIARTEQAAVYQQRLQRMDAEIRNYEDRCAQRIRDLARRPRL</sequence>
<protein>
    <submittedName>
        <fullName evidence="2">Uncharacterized protein</fullName>
    </submittedName>
</protein>
<dbReference type="Proteomes" id="UP001519535">
    <property type="component" value="Unassembled WGS sequence"/>
</dbReference>
<evidence type="ECO:0000313" key="3">
    <source>
        <dbReference type="Proteomes" id="UP001519535"/>
    </source>
</evidence>
<gene>
    <name evidence="2" type="ORF">KIH27_08650</name>
</gene>
<name>A0ABS5RH72_9MYCO</name>
<dbReference type="EMBL" id="JAHCLR010000013">
    <property type="protein sequence ID" value="MBS9533653.1"/>
    <property type="molecule type" value="Genomic_DNA"/>
</dbReference>